<keyword evidence="1" id="KW-0614">Plasmid</keyword>
<evidence type="ECO:0000313" key="1">
    <source>
        <dbReference type="EMBL" id="ALR23201.1"/>
    </source>
</evidence>
<dbReference type="KEGG" id="sbd:ATN00_21800"/>
<dbReference type="PANTHER" id="PTHR41791">
    <property type="entry name" value="SSL7039 PROTEIN"/>
    <property type="match status" value="1"/>
</dbReference>
<accession>A0A0S3F6C3</accession>
<dbReference type="InterPro" id="IPR009241">
    <property type="entry name" value="HigB-like"/>
</dbReference>
<dbReference type="PIRSF" id="PIRSF028744">
    <property type="entry name" value="Addict_mod_HI1419"/>
    <property type="match status" value="1"/>
</dbReference>
<dbReference type="NCBIfam" id="TIGR02683">
    <property type="entry name" value="upstrm_HI1419"/>
    <property type="match status" value="1"/>
</dbReference>
<keyword evidence="2" id="KW-1185">Reference proteome</keyword>
<dbReference type="Proteomes" id="UP000056968">
    <property type="component" value="Plasmid pDE3"/>
</dbReference>
<protein>
    <submittedName>
        <fullName evidence="1">Addiction module antitoxin RelB</fullName>
    </submittedName>
</protein>
<organism evidence="1 2">
    <name type="scientific">Sphingobium baderi</name>
    <dbReference type="NCBI Taxonomy" id="1332080"/>
    <lineage>
        <taxon>Bacteria</taxon>
        <taxon>Pseudomonadati</taxon>
        <taxon>Pseudomonadota</taxon>
        <taxon>Alphaproteobacteria</taxon>
        <taxon>Sphingomonadales</taxon>
        <taxon>Sphingomonadaceae</taxon>
        <taxon>Sphingobium</taxon>
    </lineage>
</organism>
<dbReference type="Pfam" id="PF05973">
    <property type="entry name" value="Gp49"/>
    <property type="match status" value="1"/>
</dbReference>
<name>A0A0S3F6C3_9SPHN</name>
<gene>
    <name evidence="1" type="ORF">ATN00_21800</name>
</gene>
<proteinExistence type="predicted"/>
<sequence length="102" mass="11279">MIELIKTSVFDAWLSGLRDRKAAWRVAARLDRLANGNPGDVKPVGGGLSEMRIDYGPGYRVYFMRRGPVLIVLLCGGDKSSQARDIEEAKKLAALWKDGNDD</sequence>
<dbReference type="EMBL" id="CP013267">
    <property type="protein sequence ID" value="ALR23201.1"/>
    <property type="molecule type" value="Genomic_DNA"/>
</dbReference>
<dbReference type="PANTHER" id="PTHR41791:SF1">
    <property type="entry name" value="SSL7039 PROTEIN"/>
    <property type="match status" value="1"/>
</dbReference>
<dbReference type="OrthoDB" id="5296237at2"/>
<dbReference type="AlphaFoldDB" id="A0A0S3F6C3"/>
<geneLocation type="plasmid" evidence="1 2">
    <name>pDE3</name>
</geneLocation>
<dbReference type="InterPro" id="IPR014056">
    <property type="entry name" value="TypeIITA-like_toxin_pred"/>
</dbReference>
<reference evidence="1 2" key="1">
    <citation type="submission" date="2015-11" db="EMBL/GenBank/DDBJ databases">
        <title>A Two-component Flavoprotein Monooxygenase System MeaXY Responsible for para-Hydroxylation of 2-Methyl-6-ethylaniline and 2,6-Diethylaniline in Sphingobium baderi DE-13.</title>
        <authorList>
            <person name="Cheng M."/>
            <person name="Meng Q."/>
            <person name="Yang Y."/>
            <person name="Chu C."/>
            <person name="Yan X."/>
            <person name="He J."/>
            <person name="Li S."/>
        </authorList>
    </citation>
    <scope>NUCLEOTIDE SEQUENCE [LARGE SCALE GENOMIC DNA]</scope>
    <source>
        <strain evidence="1 2">DE-13</strain>
        <plasmid evidence="2">Plasmid pDE3</plasmid>
    </source>
</reference>
<dbReference type="RefSeq" id="WP_030091808.1">
    <property type="nucleotide sequence ID" value="NZ_CP013267.1"/>
</dbReference>
<evidence type="ECO:0000313" key="2">
    <source>
        <dbReference type="Proteomes" id="UP000056968"/>
    </source>
</evidence>